<evidence type="ECO:0000313" key="1">
    <source>
        <dbReference type="EMBL" id="WWQ68784.1"/>
    </source>
</evidence>
<keyword evidence="2" id="KW-1185">Reference proteome</keyword>
<proteinExistence type="predicted"/>
<protein>
    <submittedName>
        <fullName evidence="1">Uncharacterized protein</fullName>
    </submittedName>
</protein>
<dbReference type="Proteomes" id="UP001432251">
    <property type="component" value="Chromosome"/>
</dbReference>
<dbReference type="EMBL" id="CP146022">
    <property type="protein sequence ID" value="WWQ68784.1"/>
    <property type="molecule type" value="Genomic_DNA"/>
</dbReference>
<gene>
    <name evidence="1" type="ORF">V2W30_39240</name>
</gene>
<organism evidence="1 2">
    <name type="scientific">Streptomyces citrinus</name>
    <dbReference type="NCBI Taxonomy" id="3118173"/>
    <lineage>
        <taxon>Bacteria</taxon>
        <taxon>Bacillati</taxon>
        <taxon>Actinomycetota</taxon>
        <taxon>Actinomycetes</taxon>
        <taxon>Kitasatosporales</taxon>
        <taxon>Streptomycetaceae</taxon>
        <taxon>Streptomyces</taxon>
    </lineage>
</organism>
<accession>A0ACD5ANK7</accession>
<name>A0ACD5ANK7_9ACTN</name>
<sequence>MLTTRRARAVLTHMTMAVVSALVLQVPLSLAEQARAVADPAPAADTCSPGADCVELGKPSGHVLTTINTGGLRCTITWTVDWGDGTAPTQVTLLPGSQQLISHTYLAVGTYTETDTPSIDPSSDPDCSSIPGGWFEQRTHQVVNGLTARIAPVPPVLRAGHAFLDASGSAGPRQIDTYTWNFAPEGDCPGNLSLTNSSVTSSSPTLDIVALCDLSVRLTVSDVRGRTAQQTAHVSVDPRTAGQWKPTTVDLVPEGSSADPRTPREDFALPRGGFRFALSASRCRRDTRPPLLCPPTDGLGTLEGKAFNLADVNDPNGPFHGFWFVVHNKVTVKMTGLFNPNLFKSSATKHPDPDHRGKKINWFTLNQRRGKPVSALTQAVRAHEGWGKNGSAARPNNSGHAGAEACYLRKDRTRHNPAVVLERGFDQQKADLVSHANDSLRRISGELHKAAADPLPVIWKGTMLFWSSTKHRWQPAEHTVGLAHRAPSC</sequence>
<evidence type="ECO:0000313" key="2">
    <source>
        <dbReference type="Proteomes" id="UP001432251"/>
    </source>
</evidence>
<reference evidence="1" key="1">
    <citation type="journal article" date="2025" name="Int. J. Syst. Evol. Microbiol.">
        <title>Streptomyces citrinus sp. nov., with yellow diffusible pigment.</title>
        <authorList>
            <person name="He Y."/>
            <person name="Yang E."/>
            <person name="Xu J."/>
            <person name="Sun Y."/>
            <person name="Sun L."/>
        </authorList>
    </citation>
    <scope>NUCLEOTIDE SEQUENCE</scope>
    <source>
        <strain evidence="1">Q6</strain>
    </source>
</reference>